<evidence type="ECO:0000256" key="1">
    <source>
        <dbReference type="SAM" id="MobiDB-lite"/>
    </source>
</evidence>
<reference evidence="2" key="1">
    <citation type="submission" date="2022-08" db="EMBL/GenBank/DDBJ databases">
        <authorList>
            <person name="Gutierrez-Valencia J."/>
        </authorList>
    </citation>
    <scope>NUCLEOTIDE SEQUENCE</scope>
</reference>
<gene>
    <name evidence="2" type="ORF">LITE_LOCUS19860</name>
</gene>
<feature type="compositionally biased region" description="Polar residues" evidence="1">
    <location>
        <begin position="1"/>
        <end position="11"/>
    </location>
</feature>
<evidence type="ECO:0000313" key="3">
    <source>
        <dbReference type="Proteomes" id="UP001154282"/>
    </source>
</evidence>
<accession>A0AAV0KTQ4</accession>
<comment type="caution">
    <text evidence="2">The sequence shown here is derived from an EMBL/GenBank/DDBJ whole genome shotgun (WGS) entry which is preliminary data.</text>
</comment>
<dbReference type="AlphaFoldDB" id="A0AAV0KTQ4"/>
<keyword evidence="3" id="KW-1185">Reference proteome</keyword>
<feature type="compositionally biased region" description="Low complexity" evidence="1">
    <location>
        <begin position="25"/>
        <end position="52"/>
    </location>
</feature>
<name>A0AAV0KTQ4_9ROSI</name>
<dbReference type="EMBL" id="CAMGYJ010000005">
    <property type="protein sequence ID" value="CAI0424243.1"/>
    <property type="molecule type" value="Genomic_DNA"/>
</dbReference>
<feature type="region of interest" description="Disordered" evidence="1">
    <location>
        <begin position="1"/>
        <end position="53"/>
    </location>
</feature>
<evidence type="ECO:0000313" key="2">
    <source>
        <dbReference type="EMBL" id="CAI0424243.1"/>
    </source>
</evidence>
<organism evidence="2 3">
    <name type="scientific">Linum tenue</name>
    <dbReference type="NCBI Taxonomy" id="586396"/>
    <lineage>
        <taxon>Eukaryota</taxon>
        <taxon>Viridiplantae</taxon>
        <taxon>Streptophyta</taxon>
        <taxon>Embryophyta</taxon>
        <taxon>Tracheophyta</taxon>
        <taxon>Spermatophyta</taxon>
        <taxon>Magnoliopsida</taxon>
        <taxon>eudicotyledons</taxon>
        <taxon>Gunneridae</taxon>
        <taxon>Pentapetalae</taxon>
        <taxon>rosids</taxon>
        <taxon>fabids</taxon>
        <taxon>Malpighiales</taxon>
        <taxon>Linaceae</taxon>
        <taxon>Linum</taxon>
    </lineage>
</organism>
<sequence length="116" mass="12987">SIFSQVSSSQLLARVQKGDFPRNPPSSSSSPRSSSLVKSSSSSSPLVPLSRSQKFPSKFQPLSITYSTSTQQSAFNHWWKEKTNRTITAIIFKMKDVQLMQQTITKGMEEMEGLIR</sequence>
<protein>
    <submittedName>
        <fullName evidence="2">Uncharacterized protein</fullName>
    </submittedName>
</protein>
<proteinExistence type="predicted"/>
<dbReference type="Proteomes" id="UP001154282">
    <property type="component" value="Unassembled WGS sequence"/>
</dbReference>
<feature type="non-terminal residue" evidence="2">
    <location>
        <position position="1"/>
    </location>
</feature>